<sequence>MAHPSNPPMPKISEYRLDESVGYLLARTNSTVSNMVTQRTSAQLNITGTQGRILFMVASGKCVLTAELARMFGIDASAVTRLIDRLERRGLLKRIRTIEDRRILRLEVTTEGHAIAMRMPAIFTGVLDELLSGFMPEEVELFKNMLRRALANSGELIGITRDAAVNSAGFPDQQIAAQSMPRPIHSP</sequence>
<feature type="non-terminal residue" evidence="5">
    <location>
        <position position="187"/>
    </location>
</feature>
<keyword evidence="6" id="KW-1185">Reference proteome</keyword>
<dbReference type="InterPro" id="IPR036390">
    <property type="entry name" value="WH_DNA-bd_sf"/>
</dbReference>
<organism evidence="5 6">
    <name type="scientific">Paraburkholderia metrosideri</name>
    <dbReference type="NCBI Taxonomy" id="580937"/>
    <lineage>
        <taxon>Bacteria</taxon>
        <taxon>Pseudomonadati</taxon>
        <taxon>Pseudomonadota</taxon>
        <taxon>Betaproteobacteria</taxon>
        <taxon>Burkholderiales</taxon>
        <taxon>Burkholderiaceae</taxon>
        <taxon>Paraburkholderia</taxon>
    </lineage>
</organism>
<evidence type="ECO:0000256" key="2">
    <source>
        <dbReference type="ARBA" id="ARBA00023125"/>
    </source>
</evidence>
<reference evidence="5 6" key="1">
    <citation type="journal article" date="2024" name="Chem. Sci.">
        <title>Discovery of megapolipeptins by genome mining of a Burkholderiales bacteria collection.</title>
        <authorList>
            <person name="Paulo B.S."/>
            <person name="Recchia M.J.J."/>
            <person name="Lee S."/>
            <person name="Fergusson C.H."/>
            <person name="Romanowski S.B."/>
            <person name="Hernandez A."/>
            <person name="Krull N."/>
            <person name="Liu D.Y."/>
            <person name="Cavanagh H."/>
            <person name="Bos A."/>
            <person name="Gray C.A."/>
            <person name="Murphy B.T."/>
            <person name="Linington R.G."/>
            <person name="Eustaquio A.S."/>
        </authorList>
    </citation>
    <scope>NUCLEOTIDE SEQUENCE [LARGE SCALE GENOMIC DNA]</scope>
    <source>
        <strain evidence="5 6">RL17-338-BIC-A</strain>
    </source>
</reference>
<dbReference type="Pfam" id="PF12802">
    <property type="entry name" value="MarR_2"/>
    <property type="match status" value="1"/>
</dbReference>
<dbReference type="PANTHER" id="PTHR42756:SF1">
    <property type="entry name" value="TRANSCRIPTIONAL REPRESSOR OF EMRAB OPERON"/>
    <property type="match status" value="1"/>
</dbReference>
<dbReference type="SUPFAM" id="SSF46785">
    <property type="entry name" value="Winged helix' DNA-binding domain"/>
    <property type="match status" value="1"/>
</dbReference>
<evidence type="ECO:0000256" key="3">
    <source>
        <dbReference type="ARBA" id="ARBA00023163"/>
    </source>
</evidence>
<proteinExistence type="predicted"/>
<dbReference type="PRINTS" id="PR00598">
    <property type="entry name" value="HTHMARR"/>
</dbReference>
<dbReference type="InterPro" id="IPR036388">
    <property type="entry name" value="WH-like_DNA-bd_sf"/>
</dbReference>
<dbReference type="InterPro" id="IPR000835">
    <property type="entry name" value="HTH_MarR-typ"/>
</dbReference>
<dbReference type="SMART" id="SM00347">
    <property type="entry name" value="HTH_MARR"/>
    <property type="match status" value="1"/>
</dbReference>
<name>A0ABW9E3G5_9BURK</name>
<evidence type="ECO:0000313" key="5">
    <source>
        <dbReference type="EMBL" id="MFM0642145.1"/>
    </source>
</evidence>
<dbReference type="PANTHER" id="PTHR42756">
    <property type="entry name" value="TRANSCRIPTIONAL REGULATOR, MARR"/>
    <property type="match status" value="1"/>
</dbReference>
<dbReference type="Gene3D" id="1.10.10.10">
    <property type="entry name" value="Winged helix-like DNA-binding domain superfamily/Winged helix DNA-binding domain"/>
    <property type="match status" value="1"/>
</dbReference>
<dbReference type="Proteomes" id="UP001629432">
    <property type="component" value="Unassembled WGS sequence"/>
</dbReference>
<dbReference type="InterPro" id="IPR023187">
    <property type="entry name" value="Tscrpt_reg_MarR-type_CS"/>
</dbReference>
<evidence type="ECO:0000259" key="4">
    <source>
        <dbReference type="PROSITE" id="PS50995"/>
    </source>
</evidence>
<feature type="domain" description="HTH marR-type" evidence="4">
    <location>
        <begin position="18"/>
        <end position="151"/>
    </location>
</feature>
<accession>A0ABW9E3G5</accession>
<keyword evidence="3" id="KW-0804">Transcription</keyword>
<protein>
    <submittedName>
        <fullName evidence="5">MarR family winged helix-turn-helix transcriptional regulator</fullName>
    </submittedName>
</protein>
<dbReference type="EMBL" id="JAQQCF010000058">
    <property type="protein sequence ID" value="MFM0642145.1"/>
    <property type="molecule type" value="Genomic_DNA"/>
</dbReference>
<keyword evidence="1" id="KW-0805">Transcription regulation</keyword>
<gene>
    <name evidence="5" type="ORF">PQQ63_36270</name>
</gene>
<keyword evidence="2" id="KW-0238">DNA-binding</keyword>
<dbReference type="PROSITE" id="PS01117">
    <property type="entry name" value="HTH_MARR_1"/>
    <property type="match status" value="1"/>
</dbReference>
<dbReference type="PROSITE" id="PS50995">
    <property type="entry name" value="HTH_MARR_2"/>
    <property type="match status" value="1"/>
</dbReference>
<comment type="caution">
    <text evidence="5">The sequence shown here is derived from an EMBL/GenBank/DDBJ whole genome shotgun (WGS) entry which is preliminary data.</text>
</comment>
<evidence type="ECO:0000313" key="6">
    <source>
        <dbReference type="Proteomes" id="UP001629432"/>
    </source>
</evidence>
<evidence type="ECO:0000256" key="1">
    <source>
        <dbReference type="ARBA" id="ARBA00023015"/>
    </source>
</evidence>